<dbReference type="Proteomes" id="UP001500642">
    <property type="component" value="Unassembled WGS sequence"/>
</dbReference>
<evidence type="ECO:0000313" key="1">
    <source>
        <dbReference type="EMBL" id="GAA4387978.1"/>
    </source>
</evidence>
<dbReference type="EMBL" id="BAABGL010000006">
    <property type="protein sequence ID" value="GAA4387978.1"/>
    <property type="molecule type" value="Genomic_DNA"/>
</dbReference>
<dbReference type="InterPro" id="IPR029063">
    <property type="entry name" value="SAM-dependent_MTases_sf"/>
</dbReference>
<reference evidence="2" key="1">
    <citation type="journal article" date="2019" name="Int. J. Syst. Evol. Microbiol.">
        <title>The Global Catalogue of Microorganisms (GCM) 10K type strain sequencing project: providing services to taxonomists for standard genome sequencing and annotation.</title>
        <authorList>
            <consortium name="The Broad Institute Genomics Platform"/>
            <consortium name="The Broad Institute Genome Sequencing Center for Infectious Disease"/>
            <person name="Wu L."/>
            <person name="Ma J."/>
        </authorList>
    </citation>
    <scope>NUCLEOTIDE SEQUENCE [LARGE SCALE GENOMIC DNA]</scope>
    <source>
        <strain evidence="2">JCM 17808</strain>
    </source>
</reference>
<gene>
    <name evidence="1" type="ORF">GCM10023167_12300</name>
</gene>
<name>A0ABP8JAY2_9MICO</name>
<dbReference type="RefSeq" id="WP_295690272.1">
    <property type="nucleotide sequence ID" value="NZ_BAABGL010000006.1"/>
</dbReference>
<organism evidence="1 2">
    <name type="scientific">Brevibacterium pityocampae</name>
    <dbReference type="NCBI Taxonomy" id="506594"/>
    <lineage>
        <taxon>Bacteria</taxon>
        <taxon>Bacillati</taxon>
        <taxon>Actinomycetota</taxon>
        <taxon>Actinomycetes</taxon>
        <taxon>Micrococcales</taxon>
        <taxon>Brevibacteriaceae</taxon>
        <taxon>Brevibacterium</taxon>
    </lineage>
</organism>
<keyword evidence="2" id="KW-1185">Reference proteome</keyword>
<sequence length="233" mass="26009">MSEYDTEPLQMSDVLVTARSLEEYIAMFDLDIDDLAGKCVLDCPGGSASAPAELAARGIESFAIDPLYGGDRHLLADRVAHEVERWADFARTHGERLDWQQSGTGEELYRARVHSAQQFLDDFNARPAHYIDATLPHLPFSDDAFDLAVSSHLLFTYAGMFDADFHVASLLELARVAKEVRAYPLVSIEGVEDAALLDTVTSELTDAGLEVERPASRYRRQVRATTYLRITRR</sequence>
<dbReference type="Gene3D" id="3.40.50.150">
    <property type="entry name" value="Vaccinia Virus protein VP39"/>
    <property type="match status" value="1"/>
</dbReference>
<comment type="caution">
    <text evidence="1">The sequence shown here is derived from an EMBL/GenBank/DDBJ whole genome shotgun (WGS) entry which is preliminary data.</text>
</comment>
<evidence type="ECO:0000313" key="2">
    <source>
        <dbReference type="Proteomes" id="UP001500642"/>
    </source>
</evidence>
<dbReference type="SUPFAM" id="SSF53335">
    <property type="entry name" value="S-adenosyl-L-methionine-dependent methyltransferases"/>
    <property type="match status" value="1"/>
</dbReference>
<evidence type="ECO:0008006" key="3">
    <source>
        <dbReference type="Google" id="ProtNLM"/>
    </source>
</evidence>
<protein>
    <recommendedName>
        <fullName evidence="3">Methyltransferase domain-containing protein</fullName>
    </recommendedName>
</protein>
<proteinExistence type="predicted"/>
<accession>A0ABP8JAY2</accession>